<keyword evidence="1" id="KW-0732">Signal</keyword>
<accession>A0A1E4SY02</accession>
<feature type="signal peptide" evidence="1">
    <location>
        <begin position="1"/>
        <end position="22"/>
    </location>
</feature>
<protein>
    <submittedName>
        <fullName evidence="2">Uncharacterized protein</fullName>
    </submittedName>
</protein>
<evidence type="ECO:0000313" key="2">
    <source>
        <dbReference type="EMBL" id="ODV84379.1"/>
    </source>
</evidence>
<organism evidence="2 3">
    <name type="scientific">[Candida] arabinofermentans NRRL YB-2248</name>
    <dbReference type="NCBI Taxonomy" id="983967"/>
    <lineage>
        <taxon>Eukaryota</taxon>
        <taxon>Fungi</taxon>
        <taxon>Dikarya</taxon>
        <taxon>Ascomycota</taxon>
        <taxon>Saccharomycotina</taxon>
        <taxon>Pichiomycetes</taxon>
        <taxon>Pichiales</taxon>
        <taxon>Pichiaceae</taxon>
        <taxon>Ogataea</taxon>
        <taxon>Ogataea/Candida clade</taxon>
    </lineage>
</organism>
<sequence>MNYSLSSLILTLAALFASQAKAYHLYALSPNKDINGMSMSLAPGDYAYWAMLGTYWDQYYRYEYYGYEQDTIAYPDVGLFHSYFFWNLVPGSQVEFLPTKDGKVTSFTDSGVVLIDGSLGKFAGCLNKAGDVELYYYGNSYLNSTKCSPVELSQTNTTFIPWW</sequence>
<proteinExistence type="predicted"/>
<dbReference type="AlphaFoldDB" id="A0A1E4SY02"/>
<dbReference type="EMBL" id="KV453857">
    <property type="protein sequence ID" value="ODV84379.1"/>
    <property type="molecule type" value="Genomic_DNA"/>
</dbReference>
<reference evidence="3" key="1">
    <citation type="submission" date="2016-04" db="EMBL/GenBank/DDBJ databases">
        <title>Comparative genomics of biotechnologically important yeasts.</title>
        <authorList>
            <consortium name="DOE Joint Genome Institute"/>
            <person name="Riley R."/>
            <person name="Haridas S."/>
            <person name="Wolfe K.H."/>
            <person name="Lopes M.R."/>
            <person name="Hittinger C.T."/>
            <person name="Goker M."/>
            <person name="Salamov A."/>
            <person name="Wisecaver J."/>
            <person name="Long T.M."/>
            <person name="Aerts A.L."/>
            <person name="Barry K."/>
            <person name="Choi C."/>
            <person name="Clum A."/>
            <person name="Coughlan A.Y."/>
            <person name="Deshpande S."/>
            <person name="Douglass A.P."/>
            <person name="Hanson S.J."/>
            <person name="Klenk H.-P."/>
            <person name="Labutti K."/>
            <person name="Lapidus A."/>
            <person name="Lindquist E."/>
            <person name="Lipzen A."/>
            <person name="Meier-Kolthoff J.P."/>
            <person name="Ohm R.A."/>
            <person name="Otillar R.P."/>
            <person name="Pangilinan J."/>
            <person name="Peng Y."/>
            <person name="Rokas A."/>
            <person name="Rosa C.A."/>
            <person name="Scheuner C."/>
            <person name="Sibirny A.A."/>
            <person name="Slot J.C."/>
            <person name="Stielow J.B."/>
            <person name="Sun H."/>
            <person name="Kurtzman C.P."/>
            <person name="Blackwell M."/>
            <person name="Grigoriev I.V."/>
            <person name="Jeffries T.W."/>
        </authorList>
    </citation>
    <scope>NUCLEOTIDE SEQUENCE [LARGE SCALE GENOMIC DNA]</scope>
    <source>
        <strain evidence="3">NRRL YB-2248</strain>
    </source>
</reference>
<gene>
    <name evidence="2" type="ORF">CANARDRAFT_8733</name>
</gene>
<keyword evidence="3" id="KW-1185">Reference proteome</keyword>
<evidence type="ECO:0000313" key="3">
    <source>
        <dbReference type="Proteomes" id="UP000094801"/>
    </source>
</evidence>
<dbReference type="Proteomes" id="UP000094801">
    <property type="component" value="Unassembled WGS sequence"/>
</dbReference>
<name>A0A1E4SY02_9ASCO</name>
<feature type="chain" id="PRO_5009162992" evidence="1">
    <location>
        <begin position="23"/>
        <end position="163"/>
    </location>
</feature>
<evidence type="ECO:0000256" key="1">
    <source>
        <dbReference type="SAM" id="SignalP"/>
    </source>
</evidence>